<evidence type="ECO:0000313" key="1">
    <source>
        <dbReference type="EMBL" id="CAG8836012.1"/>
    </source>
</evidence>
<gene>
    <name evidence="1" type="ORF">GMARGA_LOCUS32829</name>
</gene>
<evidence type="ECO:0000313" key="2">
    <source>
        <dbReference type="Proteomes" id="UP000789901"/>
    </source>
</evidence>
<keyword evidence="2" id="KW-1185">Reference proteome</keyword>
<dbReference type="Proteomes" id="UP000789901">
    <property type="component" value="Unassembled WGS sequence"/>
</dbReference>
<organism evidence="1 2">
    <name type="scientific">Gigaspora margarita</name>
    <dbReference type="NCBI Taxonomy" id="4874"/>
    <lineage>
        <taxon>Eukaryota</taxon>
        <taxon>Fungi</taxon>
        <taxon>Fungi incertae sedis</taxon>
        <taxon>Mucoromycota</taxon>
        <taxon>Glomeromycotina</taxon>
        <taxon>Glomeromycetes</taxon>
        <taxon>Diversisporales</taxon>
        <taxon>Gigasporaceae</taxon>
        <taxon>Gigaspora</taxon>
    </lineage>
</organism>
<name>A0ABN7WMI7_GIGMA</name>
<protein>
    <submittedName>
        <fullName evidence="1">42145_t:CDS:1</fullName>
    </submittedName>
</protein>
<accession>A0ABN7WMI7</accession>
<sequence>MYRASSIQVLTIANENLTLNSPVLPINNEQLELPSLYIFPLLQNSSNLINLVEQNSVIDLPLYYDSSQFGLPPSYTFPLLQNLINPVEQNFDSIINIPEPSSLLIAMPVSGISDSVINIPEFSSLSIATPVPGISDSVIAMP</sequence>
<proteinExistence type="predicted"/>
<feature type="non-terminal residue" evidence="1">
    <location>
        <position position="142"/>
    </location>
</feature>
<reference evidence="1 2" key="1">
    <citation type="submission" date="2021-06" db="EMBL/GenBank/DDBJ databases">
        <authorList>
            <person name="Kallberg Y."/>
            <person name="Tangrot J."/>
            <person name="Rosling A."/>
        </authorList>
    </citation>
    <scope>NUCLEOTIDE SEQUENCE [LARGE SCALE GENOMIC DNA]</scope>
    <source>
        <strain evidence="1 2">120-4 pot B 10/14</strain>
    </source>
</reference>
<comment type="caution">
    <text evidence="1">The sequence shown here is derived from an EMBL/GenBank/DDBJ whole genome shotgun (WGS) entry which is preliminary data.</text>
</comment>
<dbReference type="EMBL" id="CAJVQB010052674">
    <property type="protein sequence ID" value="CAG8836012.1"/>
    <property type="molecule type" value="Genomic_DNA"/>
</dbReference>